<dbReference type="GO" id="GO:0009117">
    <property type="term" value="P:nucleotide metabolic process"/>
    <property type="evidence" value="ECO:0007669"/>
    <property type="project" value="UniProtKB-KW"/>
</dbReference>
<comment type="catalytic activity">
    <reaction evidence="4">
        <text>a ribonucleoside 5'-triphosphate + H2O = a ribonucleoside 5'-phosphate + diphosphate + H(+)</text>
        <dbReference type="Rhea" id="RHEA:23996"/>
        <dbReference type="ChEBI" id="CHEBI:15377"/>
        <dbReference type="ChEBI" id="CHEBI:15378"/>
        <dbReference type="ChEBI" id="CHEBI:33019"/>
        <dbReference type="ChEBI" id="CHEBI:58043"/>
        <dbReference type="ChEBI" id="CHEBI:61557"/>
        <dbReference type="EC" id="3.6.1.9"/>
    </reaction>
</comment>
<protein>
    <recommendedName>
        <fullName evidence="4">Nucleoside triphosphate pyrophosphatase</fullName>
        <ecNumber evidence="4">3.6.1.9</ecNumber>
    </recommendedName>
    <alternativeName>
        <fullName evidence="4">Nucleotide pyrophosphatase</fullName>
        <shortName evidence="4">Nucleotide PPase</shortName>
    </alternativeName>
</protein>
<comment type="similarity">
    <text evidence="4">Belongs to the Maf family.</text>
</comment>
<keyword evidence="2 4" id="KW-0378">Hydrolase</keyword>
<dbReference type="GO" id="GO:0047429">
    <property type="term" value="F:nucleoside triphosphate diphosphatase activity"/>
    <property type="evidence" value="ECO:0007669"/>
    <property type="project" value="UniProtKB-EC"/>
</dbReference>
<keyword evidence="6" id="KW-1185">Reference proteome</keyword>
<evidence type="ECO:0000256" key="3">
    <source>
        <dbReference type="ARBA" id="ARBA00023080"/>
    </source>
</evidence>
<evidence type="ECO:0000313" key="5">
    <source>
        <dbReference type="EMBL" id="MBB5221579.1"/>
    </source>
</evidence>
<dbReference type="EC" id="3.6.1.9" evidence="4"/>
<dbReference type="Gene3D" id="3.90.950.10">
    <property type="match status" value="1"/>
</dbReference>
<dbReference type="HAMAP" id="MF_00528">
    <property type="entry name" value="Maf"/>
    <property type="match status" value="1"/>
</dbReference>
<comment type="caution">
    <text evidence="4">Lacks conserved residue(s) required for the propagation of feature annotation.</text>
</comment>
<dbReference type="PANTHER" id="PTHR43213">
    <property type="entry name" value="BIFUNCTIONAL DTTP/UTP PYROPHOSPHATASE/METHYLTRANSFERASE PROTEIN-RELATED"/>
    <property type="match status" value="1"/>
</dbReference>
<dbReference type="InterPro" id="IPR003697">
    <property type="entry name" value="Maf-like"/>
</dbReference>
<dbReference type="PIRSF" id="PIRSF006305">
    <property type="entry name" value="Maf"/>
    <property type="match status" value="1"/>
</dbReference>
<comment type="cofactor">
    <cofactor evidence="1 4">
        <name>a divalent metal cation</name>
        <dbReference type="ChEBI" id="CHEBI:60240"/>
    </cofactor>
</comment>
<dbReference type="EMBL" id="JACHFM010000001">
    <property type="protein sequence ID" value="MBB5221579.1"/>
    <property type="molecule type" value="Genomic_DNA"/>
</dbReference>
<evidence type="ECO:0000256" key="4">
    <source>
        <dbReference type="HAMAP-Rule" id="MF_00528"/>
    </source>
</evidence>
<feature type="active site" description="Proton acceptor" evidence="4">
    <location>
        <position position="54"/>
    </location>
</feature>
<evidence type="ECO:0000256" key="2">
    <source>
        <dbReference type="ARBA" id="ARBA00022801"/>
    </source>
</evidence>
<dbReference type="PANTHER" id="PTHR43213:SF5">
    <property type="entry name" value="BIFUNCTIONAL DTTP_UTP PYROPHOSPHATASE_METHYLTRANSFERASE PROTEIN-RELATED"/>
    <property type="match status" value="1"/>
</dbReference>
<keyword evidence="3 4" id="KW-0546">Nucleotide metabolism</keyword>
<dbReference type="InterPro" id="IPR029001">
    <property type="entry name" value="ITPase-like_fam"/>
</dbReference>
<sequence>MTAEAVSAAIDEAAVKAGMLAESAPPRDVADMLAELKARRVAGRHPDRLVLGADQVLVLDGVIFDKPADRTAARAQLAALRGKKHELLSAAVIFEAGAPVWRHVGRAVLTMRSFSDTFLEEYLDAEGALAFDSVGGYRIEARGAQLFSHVAGDLFTIMGLPLLEVLGFLRTRGICTE</sequence>
<dbReference type="AlphaFoldDB" id="A0A840SF84"/>
<comment type="catalytic activity">
    <reaction evidence="4">
        <text>a 2'-deoxyribonucleoside 5'-triphosphate + H2O = a 2'-deoxyribonucleoside 5'-phosphate + diphosphate + H(+)</text>
        <dbReference type="Rhea" id="RHEA:44644"/>
        <dbReference type="ChEBI" id="CHEBI:15377"/>
        <dbReference type="ChEBI" id="CHEBI:15378"/>
        <dbReference type="ChEBI" id="CHEBI:33019"/>
        <dbReference type="ChEBI" id="CHEBI:61560"/>
        <dbReference type="ChEBI" id="CHEBI:65317"/>
        <dbReference type="EC" id="3.6.1.9"/>
    </reaction>
</comment>
<reference evidence="5 6" key="1">
    <citation type="submission" date="2020-08" db="EMBL/GenBank/DDBJ databases">
        <title>Genomic Encyclopedia of Type Strains, Phase IV (KMG-IV): sequencing the most valuable type-strain genomes for metagenomic binning, comparative biology and taxonomic classification.</title>
        <authorList>
            <person name="Goeker M."/>
        </authorList>
    </citation>
    <scope>NUCLEOTIDE SEQUENCE [LARGE SCALE GENOMIC DNA]</scope>
    <source>
        <strain evidence="5 6">DSM 101730</strain>
    </source>
</reference>
<comment type="caution">
    <text evidence="5">The sequence shown here is derived from an EMBL/GenBank/DDBJ whole genome shotgun (WGS) entry which is preliminary data.</text>
</comment>
<evidence type="ECO:0000256" key="1">
    <source>
        <dbReference type="ARBA" id="ARBA00001968"/>
    </source>
</evidence>
<dbReference type="Proteomes" id="UP000549457">
    <property type="component" value="Unassembled WGS sequence"/>
</dbReference>
<keyword evidence="4" id="KW-0963">Cytoplasm</keyword>
<dbReference type="Pfam" id="PF02545">
    <property type="entry name" value="Maf"/>
    <property type="match status" value="1"/>
</dbReference>
<organism evidence="5 6">
    <name type="scientific">Amaricoccus macauensis</name>
    <dbReference type="NCBI Taxonomy" id="57001"/>
    <lineage>
        <taxon>Bacteria</taxon>
        <taxon>Pseudomonadati</taxon>
        <taxon>Pseudomonadota</taxon>
        <taxon>Alphaproteobacteria</taxon>
        <taxon>Rhodobacterales</taxon>
        <taxon>Paracoccaceae</taxon>
        <taxon>Amaricoccus</taxon>
    </lineage>
</organism>
<name>A0A840SF84_9RHOB</name>
<accession>A0A840SF84</accession>
<comment type="subcellular location">
    <subcellularLocation>
        <location evidence="4">Cytoplasm</location>
    </subcellularLocation>
</comment>
<dbReference type="SUPFAM" id="SSF52972">
    <property type="entry name" value="ITPase-like"/>
    <property type="match status" value="1"/>
</dbReference>
<evidence type="ECO:0000313" key="6">
    <source>
        <dbReference type="Proteomes" id="UP000549457"/>
    </source>
</evidence>
<gene>
    <name evidence="5" type="ORF">HNP73_001500</name>
</gene>
<proteinExistence type="inferred from homology"/>
<comment type="function">
    <text evidence="4">Nucleoside triphosphate pyrophosphatase. May have a dual role in cell division arrest and in preventing the incorporation of modified nucleotides into cellular nucleic acids.</text>
</comment>
<dbReference type="GO" id="GO:0005737">
    <property type="term" value="C:cytoplasm"/>
    <property type="evidence" value="ECO:0007669"/>
    <property type="project" value="UniProtKB-SubCell"/>
</dbReference>